<evidence type="ECO:0000256" key="6">
    <source>
        <dbReference type="ARBA" id="ARBA00022989"/>
    </source>
</evidence>
<feature type="transmembrane region" description="Helical" evidence="9">
    <location>
        <begin position="43"/>
        <end position="67"/>
    </location>
</feature>
<comment type="subcellular location">
    <subcellularLocation>
        <location evidence="1">Endoplasmic reticulum membrane</location>
        <topology evidence="1">Multi-pass membrane protein</topology>
    </subcellularLocation>
</comment>
<dbReference type="InterPro" id="IPR029008">
    <property type="entry name" value="EMC6-like"/>
</dbReference>
<protein>
    <recommendedName>
        <fullName evidence="3">ER membrane protein complex subunit 6</fullName>
    </recommendedName>
    <alternativeName>
        <fullName evidence="8">Transmembrane protein 93</fullName>
    </alternativeName>
</protein>
<reference evidence="10 11" key="1">
    <citation type="journal article" date="2016" name="Nat. Commun.">
        <title>Extremotolerant tardigrade genome and improved radiotolerance of human cultured cells by tardigrade-unique protein.</title>
        <authorList>
            <person name="Hashimoto T."/>
            <person name="Horikawa D.D."/>
            <person name="Saito Y."/>
            <person name="Kuwahara H."/>
            <person name="Kozuka-Hata H."/>
            <person name="Shin-I T."/>
            <person name="Minakuchi Y."/>
            <person name="Ohishi K."/>
            <person name="Motoyama A."/>
            <person name="Aizu T."/>
            <person name="Enomoto A."/>
            <person name="Kondo K."/>
            <person name="Tanaka S."/>
            <person name="Hara Y."/>
            <person name="Koshikawa S."/>
            <person name="Sagara H."/>
            <person name="Miura T."/>
            <person name="Yokobori S."/>
            <person name="Miyagawa K."/>
            <person name="Suzuki Y."/>
            <person name="Kubo T."/>
            <person name="Oyama M."/>
            <person name="Kohara Y."/>
            <person name="Fujiyama A."/>
            <person name="Arakawa K."/>
            <person name="Katayama T."/>
            <person name="Toyoda A."/>
            <person name="Kunieda T."/>
        </authorList>
    </citation>
    <scope>NUCLEOTIDE SEQUENCE [LARGE SCALE GENOMIC DNA]</scope>
    <source>
        <strain evidence="10 11">YOKOZUNA-1</strain>
    </source>
</reference>
<dbReference type="GO" id="GO:0072546">
    <property type="term" value="C:EMC complex"/>
    <property type="evidence" value="ECO:0007669"/>
    <property type="project" value="InterPro"/>
</dbReference>
<evidence type="ECO:0000256" key="9">
    <source>
        <dbReference type="SAM" id="Phobius"/>
    </source>
</evidence>
<evidence type="ECO:0000256" key="7">
    <source>
        <dbReference type="ARBA" id="ARBA00023136"/>
    </source>
</evidence>
<dbReference type="InterPro" id="IPR008504">
    <property type="entry name" value="Emc6"/>
</dbReference>
<name>A0A1D1VSH3_RAMVA</name>
<dbReference type="OrthoDB" id="16510at2759"/>
<keyword evidence="4 9" id="KW-0812">Transmembrane</keyword>
<organism evidence="10 11">
    <name type="scientific">Ramazzottius varieornatus</name>
    <name type="common">Water bear</name>
    <name type="synonym">Tardigrade</name>
    <dbReference type="NCBI Taxonomy" id="947166"/>
    <lineage>
        <taxon>Eukaryota</taxon>
        <taxon>Metazoa</taxon>
        <taxon>Ecdysozoa</taxon>
        <taxon>Tardigrada</taxon>
        <taxon>Eutardigrada</taxon>
        <taxon>Parachela</taxon>
        <taxon>Hypsibioidea</taxon>
        <taxon>Ramazzottiidae</taxon>
        <taxon>Ramazzottius</taxon>
    </lineage>
</organism>
<keyword evidence="11" id="KW-1185">Reference proteome</keyword>
<proteinExistence type="inferred from homology"/>
<dbReference type="STRING" id="947166.A0A1D1VSH3"/>
<dbReference type="EMBL" id="BDGG01000009">
    <property type="protein sequence ID" value="GAV03133.1"/>
    <property type="molecule type" value="Genomic_DNA"/>
</dbReference>
<dbReference type="PANTHER" id="PTHR20994">
    <property type="entry name" value="ER MEMBRANE PROTEIN COMPLEX SUBUNIT 6"/>
    <property type="match status" value="1"/>
</dbReference>
<dbReference type="AlphaFoldDB" id="A0A1D1VSH3"/>
<sequence>MAGDGTDDLGGPAYNELAAMQNLASVDYGRIFTALLAGSTAGILGLTGLYGFLFFFVSNGLLGLLVLQKYNVQYKPYFKKLHMIFTHGLFNSLLTYILFWTFLYGLVHVY</sequence>
<keyword evidence="6 9" id="KW-1133">Transmembrane helix</keyword>
<evidence type="ECO:0000256" key="8">
    <source>
        <dbReference type="ARBA" id="ARBA00031072"/>
    </source>
</evidence>
<evidence type="ECO:0000256" key="2">
    <source>
        <dbReference type="ARBA" id="ARBA00009436"/>
    </source>
</evidence>
<dbReference type="Proteomes" id="UP000186922">
    <property type="component" value="Unassembled WGS sequence"/>
</dbReference>
<evidence type="ECO:0000256" key="4">
    <source>
        <dbReference type="ARBA" id="ARBA00022692"/>
    </source>
</evidence>
<keyword evidence="5" id="KW-0256">Endoplasmic reticulum</keyword>
<dbReference type="GO" id="GO:0000045">
    <property type="term" value="P:autophagosome assembly"/>
    <property type="evidence" value="ECO:0007669"/>
    <property type="project" value="TreeGrafter"/>
</dbReference>
<comment type="similarity">
    <text evidence="2">Belongs to the EMC6 family.</text>
</comment>
<dbReference type="Pfam" id="PF07019">
    <property type="entry name" value="EMC6"/>
    <property type="match status" value="1"/>
</dbReference>
<evidence type="ECO:0000256" key="5">
    <source>
        <dbReference type="ARBA" id="ARBA00022824"/>
    </source>
</evidence>
<gene>
    <name evidence="10" type="primary">RvY_13608-1</name>
    <name evidence="10" type="synonym">RvY_13608.1</name>
    <name evidence="10" type="ORF">RvY_13608</name>
</gene>
<evidence type="ECO:0000313" key="10">
    <source>
        <dbReference type="EMBL" id="GAV03133.1"/>
    </source>
</evidence>
<evidence type="ECO:0000256" key="1">
    <source>
        <dbReference type="ARBA" id="ARBA00004477"/>
    </source>
</evidence>
<evidence type="ECO:0000313" key="11">
    <source>
        <dbReference type="Proteomes" id="UP000186922"/>
    </source>
</evidence>
<accession>A0A1D1VSH3</accession>
<dbReference type="GO" id="GO:0034975">
    <property type="term" value="P:protein folding in endoplasmic reticulum"/>
    <property type="evidence" value="ECO:0007669"/>
    <property type="project" value="TreeGrafter"/>
</dbReference>
<comment type="caution">
    <text evidence="10">The sequence shown here is derived from an EMBL/GenBank/DDBJ whole genome shotgun (WGS) entry which is preliminary data.</text>
</comment>
<evidence type="ECO:0000256" key="3">
    <source>
        <dbReference type="ARBA" id="ARBA00020827"/>
    </source>
</evidence>
<dbReference type="PANTHER" id="PTHR20994:SF0">
    <property type="entry name" value="ER MEMBRANE PROTEIN COMPLEX SUBUNIT 6"/>
    <property type="match status" value="1"/>
</dbReference>
<keyword evidence="7 9" id="KW-0472">Membrane</keyword>
<feature type="transmembrane region" description="Helical" evidence="9">
    <location>
        <begin position="88"/>
        <end position="107"/>
    </location>
</feature>